<name>F4WV97_ACREC</name>
<dbReference type="AlphaFoldDB" id="F4WV97"/>
<feature type="region of interest" description="Disordered" evidence="1">
    <location>
        <begin position="16"/>
        <end position="35"/>
    </location>
</feature>
<protein>
    <submittedName>
        <fullName evidence="2">Uncharacterized protein</fullName>
    </submittedName>
</protein>
<feature type="region of interest" description="Disordered" evidence="1">
    <location>
        <begin position="228"/>
        <end position="291"/>
    </location>
</feature>
<dbReference type="Proteomes" id="UP000007755">
    <property type="component" value="Unassembled WGS sequence"/>
</dbReference>
<feature type="compositionally biased region" description="Polar residues" evidence="1">
    <location>
        <begin position="234"/>
        <end position="246"/>
    </location>
</feature>
<reference evidence="2" key="1">
    <citation type="submission" date="2011-02" db="EMBL/GenBank/DDBJ databases">
        <title>The genome of the leaf-cutting ant Acromyrmex echinatior suggests key adaptations to social evolution and fungus farming.</title>
        <authorList>
            <person name="Nygaard S."/>
            <person name="Zhang G."/>
        </authorList>
    </citation>
    <scope>NUCLEOTIDE SEQUENCE</scope>
</reference>
<evidence type="ECO:0000313" key="2">
    <source>
        <dbReference type="EMBL" id="EGI61863.1"/>
    </source>
</evidence>
<dbReference type="InParanoid" id="F4WV97"/>
<evidence type="ECO:0000256" key="1">
    <source>
        <dbReference type="SAM" id="MobiDB-lite"/>
    </source>
</evidence>
<evidence type="ECO:0000313" key="3">
    <source>
        <dbReference type="Proteomes" id="UP000007755"/>
    </source>
</evidence>
<dbReference type="EMBL" id="GL888384">
    <property type="protein sequence ID" value="EGI61863.1"/>
    <property type="molecule type" value="Genomic_DNA"/>
</dbReference>
<organism evidence="3">
    <name type="scientific">Acromyrmex echinatior</name>
    <name type="common">Panamanian leafcutter ant</name>
    <name type="synonym">Acromyrmex octospinosus echinatior</name>
    <dbReference type="NCBI Taxonomy" id="103372"/>
    <lineage>
        <taxon>Eukaryota</taxon>
        <taxon>Metazoa</taxon>
        <taxon>Ecdysozoa</taxon>
        <taxon>Arthropoda</taxon>
        <taxon>Hexapoda</taxon>
        <taxon>Insecta</taxon>
        <taxon>Pterygota</taxon>
        <taxon>Neoptera</taxon>
        <taxon>Endopterygota</taxon>
        <taxon>Hymenoptera</taxon>
        <taxon>Apocrita</taxon>
        <taxon>Aculeata</taxon>
        <taxon>Formicoidea</taxon>
        <taxon>Formicidae</taxon>
        <taxon>Myrmicinae</taxon>
        <taxon>Acromyrmex</taxon>
    </lineage>
</organism>
<sequence length="291" mass="31803">MGNAELTPATDTKITANGKAKNKRRINSRATEAATGEKKRGIEKYMYTRSLVQFGPDLRIDLRVVPIRPRTYPATTPHIHEYTCTRYAVVRGTSTGKVAASFCSHRARLADVQSTVVCKLRLLGLSDREYGGETNGRTLVHISRSQANPILFRVTSAGSSMKRQYFPMSARTEENAMASKIEATVAGLQLQPVADLQKPALPAREEDKGRGGLTEKPPAAEFILCQSARKAHSQRTNEGADQSTTPKGGKGIKHVRCEEKGASRKGRDGDGMVPVEWTPLVNEGNGRNDEL</sequence>
<feature type="compositionally biased region" description="Basic and acidic residues" evidence="1">
    <location>
        <begin position="255"/>
        <end position="270"/>
    </location>
</feature>
<gene>
    <name evidence="2" type="ORF">G5I_09764</name>
</gene>
<keyword evidence="3" id="KW-1185">Reference proteome</keyword>
<proteinExistence type="predicted"/>
<accession>F4WV97</accession>